<dbReference type="Proteomes" id="UP000297295">
    <property type="component" value="Unassembled WGS sequence"/>
</dbReference>
<name>A0A4E0R1S2_9EURY</name>
<keyword evidence="3" id="KW-1185">Reference proteome</keyword>
<reference evidence="2 3" key="1">
    <citation type="submission" date="2017-11" db="EMBL/GenBank/DDBJ databases">
        <title>Isolation and Characterization of Methanogenic Archaea from Saline Meromictic Lake at Siberia.</title>
        <authorList>
            <person name="Shen Y."/>
            <person name="Huang H.-H."/>
            <person name="Lai M.-C."/>
            <person name="Chen S.-C."/>
        </authorList>
    </citation>
    <scope>NUCLEOTIDE SEQUENCE [LARGE SCALE GENOMIC DNA]</scope>
    <source>
        <strain evidence="2 3">SY-01</strain>
    </source>
</reference>
<gene>
    <name evidence="2" type="ORF">CUN85_03085</name>
</gene>
<dbReference type="EMBL" id="PGGK01000002">
    <property type="protein sequence ID" value="TGC11139.1"/>
    <property type="molecule type" value="Genomic_DNA"/>
</dbReference>
<evidence type="ECO:0000313" key="2">
    <source>
        <dbReference type="EMBL" id="TGC11139.1"/>
    </source>
</evidence>
<sequence length="91" mass="10196">MAKLEKYVRAGYSLAIVLILAGMSLVIIAEEYMKGAITLINMGSVLLFVTFLRARRHRKGLVKGERTVRIVHMDYHIPVLSVLLYLTCCSG</sequence>
<keyword evidence="1" id="KW-0472">Membrane</keyword>
<evidence type="ECO:0000256" key="1">
    <source>
        <dbReference type="SAM" id="Phobius"/>
    </source>
</evidence>
<proteinExistence type="predicted"/>
<evidence type="ECO:0000313" key="3">
    <source>
        <dbReference type="Proteomes" id="UP000297295"/>
    </source>
</evidence>
<organism evidence="2 3">
    <name type="scientific">Methanolobus halotolerans</name>
    <dbReference type="NCBI Taxonomy" id="2052935"/>
    <lineage>
        <taxon>Archaea</taxon>
        <taxon>Methanobacteriati</taxon>
        <taxon>Methanobacteriota</taxon>
        <taxon>Stenosarchaea group</taxon>
        <taxon>Methanomicrobia</taxon>
        <taxon>Methanosarcinales</taxon>
        <taxon>Methanosarcinaceae</taxon>
        <taxon>Methanolobus</taxon>
    </lineage>
</organism>
<feature type="transmembrane region" description="Helical" evidence="1">
    <location>
        <begin position="12"/>
        <end position="29"/>
    </location>
</feature>
<dbReference type="OrthoDB" id="112348at2157"/>
<accession>A0A4E0R1S2</accession>
<dbReference type="RefSeq" id="WP_135388844.1">
    <property type="nucleotide sequence ID" value="NZ_PGGK01000002.1"/>
</dbReference>
<comment type="caution">
    <text evidence="2">The sequence shown here is derived from an EMBL/GenBank/DDBJ whole genome shotgun (WGS) entry which is preliminary data.</text>
</comment>
<keyword evidence="1" id="KW-1133">Transmembrane helix</keyword>
<keyword evidence="1" id="KW-0812">Transmembrane</keyword>
<feature type="transmembrane region" description="Helical" evidence="1">
    <location>
        <begin position="35"/>
        <end position="54"/>
    </location>
</feature>
<dbReference type="AlphaFoldDB" id="A0A4E0R1S2"/>
<protein>
    <submittedName>
        <fullName evidence="2">Uncharacterized protein</fullName>
    </submittedName>
</protein>